<comment type="caution">
    <text evidence="7">The sequence shown here is derived from an EMBL/GenBank/DDBJ whole genome shotgun (WGS) entry which is preliminary data.</text>
</comment>
<evidence type="ECO:0000256" key="3">
    <source>
        <dbReference type="ARBA" id="ARBA00023303"/>
    </source>
</evidence>
<organism evidence="7 8">
    <name type="scientific">Actinidia rufa</name>
    <dbReference type="NCBI Taxonomy" id="165716"/>
    <lineage>
        <taxon>Eukaryota</taxon>
        <taxon>Viridiplantae</taxon>
        <taxon>Streptophyta</taxon>
        <taxon>Embryophyta</taxon>
        <taxon>Tracheophyta</taxon>
        <taxon>Spermatophyta</taxon>
        <taxon>Magnoliopsida</taxon>
        <taxon>eudicotyledons</taxon>
        <taxon>Gunneridae</taxon>
        <taxon>Pentapetalae</taxon>
        <taxon>asterids</taxon>
        <taxon>Ericales</taxon>
        <taxon>Actinidiaceae</taxon>
        <taxon>Actinidia</taxon>
    </lineage>
</organism>
<feature type="domain" description="CSC1/OSCA1-like 7TM region" evidence="5">
    <location>
        <begin position="124"/>
        <end position="259"/>
    </location>
</feature>
<dbReference type="OrthoDB" id="1689567at2759"/>
<dbReference type="GO" id="GO:0005227">
    <property type="term" value="F:calcium-activated cation channel activity"/>
    <property type="evidence" value="ECO:0007669"/>
    <property type="project" value="InterPro"/>
</dbReference>
<evidence type="ECO:0000259" key="6">
    <source>
        <dbReference type="Pfam" id="PF14703"/>
    </source>
</evidence>
<keyword evidence="3" id="KW-0407">Ion channel</keyword>
<name>A0A7J0F1V0_9ERIC</name>
<protein>
    <submittedName>
        <fullName evidence="7">Early-responsive to dehydration stress protein</fullName>
    </submittedName>
</protein>
<evidence type="ECO:0000256" key="1">
    <source>
        <dbReference type="ARBA" id="ARBA00022837"/>
    </source>
</evidence>
<accession>A0A7J0F1V0</accession>
<dbReference type="Pfam" id="PF14703">
    <property type="entry name" value="PHM7_cyt"/>
    <property type="match status" value="1"/>
</dbReference>
<evidence type="ECO:0000256" key="4">
    <source>
        <dbReference type="SAM" id="Phobius"/>
    </source>
</evidence>
<dbReference type="PANTHER" id="PTHR13018">
    <property type="entry name" value="PROBABLE MEMBRANE PROTEIN DUF221-RELATED"/>
    <property type="match status" value="1"/>
</dbReference>
<feature type="transmembrane region" description="Helical" evidence="4">
    <location>
        <begin position="125"/>
        <end position="145"/>
    </location>
</feature>
<gene>
    <name evidence="7" type="ORF">Acr_08g0005850</name>
</gene>
<keyword evidence="4" id="KW-1133">Transmembrane helix</keyword>
<dbReference type="PANTHER" id="PTHR13018:SF141">
    <property type="entry name" value="OS01G0950900 PROTEIN"/>
    <property type="match status" value="1"/>
</dbReference>
<keyword evidence="8" id="KW-1185">Reference proteome</keyword>
<dbReference type="InterPro" id="IPR003864">
    <property type="entry name" value="CSC1/OSCA1-like_7TM"/>
</dbReference>
<feature type="transmembrane region" description="Helical" evidence="4">
    <location>
        <begin position="185"/>
        <end position="204"/>
    </location>
</feature>
<keyword evidence="4" id="KW-0472">Membrane</keyword>
<dbReference type="GO" id="GO:0005886">
    <property type="term" value="C:plasma membrane"/>
    <property type="evidence" value="ECO:0007669"/>
    <property type="project" value="TreeGrafter"/>
</dbReference>
<evidence type="ECO:0000256" key="2">
    <source>
        <dbReference type="ARBA" id="ARBA00023065"/>
    </source>
</evidence>
<feature type="domain" description="CSC1/OSCA1-like cytosolic" evidence="6">
    <location>
        <begin position="2"/>
        <end position="112"/>
    </location>
</feature>
<dbReference type="AlphaFoldDB" id="A0A7J0F1V0"/>
<proteinExistence type="predicted"/>
<evidence type="ECO:0000313" key="7">
    <source>
        <dbReference type="EMBL" id="GFY92189.1"/>
    </source>
</evidence>
<keyword evidence="1" id="KW-0106">Calcium</keyword>
<reference evidence="7 8" key="1">
    <citation type="submission" date="2019-07" db="EMBL/GenBank/DDBJ databases">
        <title>De Novo Assembly of kiwifruit Actinidia rufa.</title>
        <authorList>
            <person name="Sugita-Konishi S."/>
            <person name="Sato K."/>
            <person name="Mori E."/>
            <person name="Abe Y."/>
            <person name="Kisaki G."/>
            <person name="Hamano K."/>
            <person name="Suezawa K."/>
            <person name="Otani M."/>
            <person name="Fukuda T."/>
            <person name="Manabe T."/>
            <person name="Gomi K."/>
            <person name="Tabuchi M."/>
            <person name="Akimitsu K."/>
            <person name="Kataoka I."/>
        </authorList>
    </citation>
    <scope>NUCLEOTIDE SEQUENCE [LARGE SCALE GENOMIC DNA]</scope>
    <source>
        <strain evidence="8">cv. Fuchu</strain>
    </source>
</reference>
<sequence length="358" mass="40645">MQKEAKHLARKIESLRRQSLTKKHNKKEYSLSDSYGQDAKIVQYEERLEELCQKISHIQCKKMLEQKELAVAFVTFRTRWGAALAAQSQQHSNPLLWITEMAPEPRDVLWRNLAIPYRHLPLYKIGVFVAASLLTIFFAIPVTAIQGIAKFERLRKWFPPAMAVQMIPGFGPVITGYLPSAILSGFIYIIPFAMLAMAKLAGYVSRSIKDIKASNMVFYFLVGNVFFLSLLSGSLIDQIGESFTHPKDFPSRLASAVSAQIEDVYETIYETCVKALSLLCYNTTPHTHYNVQRVLQDSFPSTFRHYPLKDAMTNDELDEKSGLMETNYQKALDAYCPPCLRPVNFTAEEPNSSQPLIS</sequence>
<dbReference type="EMBL" id="BJWL01000008">
    <property type="protein sequence ID" value="GFY92189.1"/>
    <property type="molecule type" value="Genomic_DNA"/>
</dbReference>
<keyword evidence="4" id="KW-0812">Transmembrane</keyword>
<dbReference type="Pfam" id="PF02714">
    <property type="entry name" value="RSN1_7TM"/>
    <property type="match status" value="1"/>
</dbReference>
<feature type="transmembrane region" description="Helical" evidence="4">
    <location>
        <begin position="216"/>
        <end position="236"/>
    </location>
</feature>
<evidence type="ECO:0000313" key="8">
    <source>
        <dbReference type="Proteomes" id="UP000585474"/>
    </source>
</evidence>
<keyword evidence="2" id="KW-0406">Ion transport</keyword>
<keyword evidence="2" id="KW-0813">Transport</keyword>
<evidence type="ECO:0000259" key="5">
    <source>
        <dbReference type="Pfam" id="PF02714"/>
    </source>
</evidence>
<dbReference type="InterPro" id="IPR027815">
    <property type="entry name" value="CSC1/OSCA1-like_cyt"/>
</dbReference>
<dbReference type="InterPro" id="IPR045122">
    <property type="entry name" value="Csc1-like"/>
</dbReference>
<dbReference type="Proteomes" id="UP000585474">
    <property type="component" value="Unassembled WGS sequence"/>
</dbReference>